<dbReference type="PANTHER" id="PTHR24348:SF22">
    <property type="entry name" value="NON-SPECIFIC SERINE_THREONINE PROTEIN KINASE"/>
    <property type="match status" value="1"/>
</dbReference>
<dbReference type="InterPro" id="IPR008271">
    <property type="entry name" value="Ser/Thr_kinase_AS"/>
</dbReference>
<dbReference type="AlphaFoldDB" id="A0A9N9PPL2"/>
<keyword evidence="7 12" id="KW-0067">ATP-binding</keyword>
<evidence type="ECO:0000256" key="8">
    <source>
        <dbReference type="ARBA" id="ARBA00023006"/>
    </source>
</evidence>
<dbReference type="GO" id="GO:0000045">
    <property type="term" value="P:autophagosome assembly"/>
    <property type="evidence" value="ECO:0007669"/>
    <property type="project" value="TreeGrafter"/>
</dbReference>
<proteinExistence type="predicted"/>
<evidence type="ECO:0000256" key="10">
    <source>
        <dbReference type="ARBA" id="ARBA00047899"/>
    </source>
</evidence>
<evidence type="ECO:0000256" key="3">
    <source>
        <dbReference type="ARBA" id="ARBA00022527"/>
    </source>
</evidence>
<dbReference type="InterPro" id="IPR017441">
    <property type="entry name" value="Protein_kinase_ATP_BS"/>
</dbReference>
<feature type="compositionally biased region" description="Basic and acidic residues" evidence="13">
    <location>
        <begin position="684"/>
        <end position="696"/>
    </location>
</feature>
<comment type="caution">
    <text evidence="15">The sequence shown here is derived from an EMBL/GenBank/DDBJ whole genome shotgun (WGS) entry which is preliminary data.</text>
</comment>
<sequence>MSNSNFGGEGWHLVSGVDEEKQIEKWERSKGQWSGHGKHASSKFNDQSIEALEELGSGTYGLVERISFKAVTMARKHIKLCNRIPIDKIREEANVMEVLSHKHIVKLVGTYTKRLRVRNVEVERDFFLLLYPAATCDLDDFLRDVGTMIAGTCEEKAEAETRLQSLGLKEFGSLGGEKKIPRNSSIDSDSRRPSTAIEFLLRTLGCIAEAVAYVHERGIRHRDLKPKNILLSRGRVFLADFGIARDVRGSDNTQTAGGTGTTLWKAPEAYLGNDHHMSPADVWSLGCIFLAAITAVYGETKEKFQKALRHERDPSRENPRIRKHIHDLQQKATTAWLTNKDEINIDIKHILELVERMLRHDPKERPTMMQVNISLSELGGLNQTFHLQCCYKDKNHLTEALHKRLHLAHTSNLNSEVQISALQEEIESYKDRIDSLEKARNTTQTVLELERKHTNNRYESLQQKFNQELTERKKLEERLNSISQKTHRRSNSHAKGRGRERSNGSFRRNESHNGGNFQSKGHWPRPPSKNEEEPTAIQRRPSALPLPVRPSTPLRPHWNKNWSGNNTTSSNSTSKSATPIRPSFWNRNSKQDTGSVSANSNAKDLPATPNRPPLLQNPGSGNSTLTSSTYSVFSAMKESGSSAASSVTSESPESPSIDTVLPQRTGVSRDSSFSFSNADAKCVVSREESRTLKSEEVGVTSKDLQSPKPSWAKLVAQGSSMG</sequence>
<keyword evidence="5 12" id="KW-0547">Nucleotide-binding</keyword>
<evidence type="ECO:0000256" key="5">
    <source>
        <dbReference type="ARBA" id="ARBA00022741"/>
    </source>
</evidence>
<dbReference type="GO" id="GO:0042594">
    <property type="term" value="P:response to starvation"/>
    <property type="evidence" value="ECO:0007669"/>
    <property type="project" value="TreeGrafter"/>
</dbReference>
<comment type="catalytic activity">
    <reaction evidence="11">
        <text>L-seryl-[protein] + ATP = O-phospho-L-seryl-[protein] + ADP + H(+)</text>
        <dbReference type="Rhea" id="RHEA:17989"/>
        <dbReference type="Rhea" id="RHEA-COMP:9863"/>
        <dbReference type="Rhea" id="RHEA-COMP:11604"/>
        <dbReference type="ChEBI" id="CHEBI:15378"/>
        <dbReference type="ChEBI" id="CHEBI:29999"/>
        <dbReference type="ChEBI" id="CHEBI:30616"/>
        <dbReference type="ChEBI" id="CHEBI:83421"/>
        <dbReference type="ChEBI" id="CHEBI:456216"/>
        <dbReference type="EC" id="2.7.11.1"/>
    </reaction>
</comment>
<evidence type="ECO:0000256" key="9">
    <source>
        <dbReference type="ARBA" id="ARBA00030237"/>
    </source>
</evidence>
<evidence type="ECO:0000256" key="1">
    <source>
        <dbReference type="ARBA" id="ARBA00004623"/>
    </source>
</evidence>
<dbReference type="CDD" id="cd00180">
    <property type="entry name" value="PKc"/>
    <property type="match status" value="1"/>
</dbReference>
<dbReference type="InterPro" id="IPR011009">
    <property type="entry name" value="Kinase-like_dom_sf"/>
</dbReference>
<feature type="compositionally biased region" description="Low complexity" evidence="13">
    <location>
        <begin position="643"/>
        <end position="656"/>
    </location>
</feature>
<dbReference type="GO" id="GO:0034727">
    <property type="term" value="P:piecemeal microautophagy of the nucleus"/>
    <property type="evidence" value="ECO:0007669"/>
    <property type="project" value="TreeGrafter"/>
</dbReference>
<organism evidence="15 16">
    <name type="scientific">Hymenoscyphus fraxineus</name>
    <dbReference type="NCBI Taxonomy" id="746836"/>
    <lineage>
        <taxon>Eukaryota</taxon>
        <taxon>Fungi</taxon>
        <taxon>Dikarya</taxon>
        <taxon>Ascomycota</taxon>
        <taxon>Pezizomycotina</taxon>
        <taxon>Leotiomycetes</taxon>
        <taxon>Helotiales</taxon>
        <taxon>Helotiaceae</taxon>
        <taxon>Hymenoscyphus</taxon>
    </lineage>
</organism>
<dbReference type="OrthoDB" id="248923at2759"/>
<feature type="region of interest" description="Disordered" evidence="13">
    <location>
        <begin position="479"/>
        <end position="626"/>
    </location>
</feature>
<dbReference type="Gene3D" id="3.30.200.20">
    <property type="entry name" value="Phosphorylase Kinase, domain 1"/>
    <property type="match status" value="1"/>
</dbReference>
<feature type="binding site" evidence="12">
    <location>
        <position position="76"/>
    </location>
    <ligand>
        <name>ATP</name>
        <dbReference type="ChEBI" id="CHEBI:30616"/>
    </ligand>
</feature>
<dbReference type="Gene3D" id="1.10.510.10">
    <property type="entry name" value="Transferase(Phosphotransferase) domain 1"/>
    <property type="match status" value="1"/>
</dbReference>
<feature type="compositionally biased region" description="Polar residues" evidence="13">
    <location>
        <begin position="665"/>
        <end position="677"/>
    </location>
</feature>
<dbReference type="GO" id="GO:0061709">
    <property type="term" value="P:reticulophagy"/>
    <property type="evidence" value="ECO:0007669"/>
    <property type="project" value="TreeGrafter"/>
</dbReference>
<feature type="compositionally biased region" description="Low complexity" evidence="13">
    <location>
        <begin position="559"/>
        <end position="576"/>
    </location>
</feature>
<comment type="subcellular location">
    <subcellularLocation>
        <location evidence="1">Preautophagosomal structure membrane</location>
        <topology evidence="1">Peripheral membrane protein</topology>
    </subcellularLocation>
</comment>
<evidence type="ECO:0000313" key="15">
    <source>
        <dbReference type="EMBL" id="CAG8951155.1"/>
    </source>
</evidence>
<evidence type="ECO:0000256" key="11">
    <source>
        <dbReference type="ARBA" id="ARBA00048679"/>
    </source>
</evidence>
<keyword evidence="6" id="KW-0418">Kinase</keyword>
<evidence type="ECO:0000256" key="4">
    <source>
        <dbReference type="ARBA" id="ARBA00022679"/>
    </source>
</evidence>
<dbReference type="Proteomes" id="UP000696280">
    <property type="component" value="Unassembled WGS sequence"/>
</dbReference>
<dbReference type="PROSITE" id="PS50011">
    <property type="entry name" value="PROTEIN_KINASE_DOM"/>
    <property type="match status" value="1"/>
</dbReference>
<dbReference type="PANTHER" id="PTHR24348">
    <property type="entry name" value="SERINE/THREONINE-PROTEIN KINASE UNC-51-RELATED"/>
    <property type="match status" value="1"/>
</dbReference>
<dbReference type="SMART" id="SM00220">
    <property type="entry name" value="S_TKc"/>
    <property type="match status" value="1"/>
</dbReference>
<name>A0A9N9PPL2_9HELO</name>
<evidence type="ECO:0000259" key="14">
    <source>
        <dbReference type="PROSITE" id="PS50011"/>
    </source>
</evidence>
<feature type="compositionally biased region" description="Basic residues" evidence="13">
    <location>
        <begin position="485"/>
        <end position="496"/>
    </location>
</feature>
<reference evidence="15" key="1">
    <citation type="submission" date="2021-07" db="EMBL/GenBank/DDBJ databases">
        <authorList>
            <person name="Durling M."/>
        </authorList>
    </citation>
    <scope>NUCLEOTIDE SEQUENCE</scope>
</reference>
<dbReference type="InterPro" id="IPR000719">
    <property type="entry name" value="Prot_kinase_dom"/>
</dbReference>
<dbReference type="Pfam" id="PF00069">
    <property type="entry name" value="Pkinase"/>
    <property type="match status" value="1"/>
</dbReference>
<protein>
    <recommendedName>
        <fullName evidence="2">non-specific serine/threonine protein kinase</fullName>
        <ecNumber evidence="2">2.7.11.1</ecNumber>
    </recommendedName>
    <alternativeName>
        <fullName evidence="9">Autophagy-related protein 1</fullName>
    </alternativeName>
</protein>
<keyword evidence="3" id="KW-0723">Serine/threonine-protein kinase</keyword>
<feature type="compositionally biased region" description="Polar residues" evidence="13">
    <location>
        <begin position="585"/>
        <end position="602"/>
    </location>
</feature>
<dbReference type="GO" id="GO:0005524">
    <property type="term" value="F:ATP binding"/>
    <property type="evidence" value="ECO:0007669"/>
    <property type="project" value="UniProtKB-UniRule"/>
</dbReference>
<dbReference type="PROSITE" id="PS00108">
    <property type="entry name" value="PROTEIN_KINASE_ST"/>
    <property type="match status" value="1"/>
</dbReference>
<dbReference type="EMBL" id="CAJVRL010000041">
    <property type="protein sequence ID" value="CAG8951155.1"/>
    <property type="molecule type" value="Genomic_DNA"/>
</dbReference>
<gene>
    <name evidence="15" type="ORF">HYFRA_00007901</name>
</gene>
<feature type="compositionally biased region" description="Basic and acidic residues" evidence="13">
    <location>
        <begin position="497"/>
        <end position="511"/>
    </location>
</feature>
<evidence type="ECO:0000256" key="13">
    <source>
        <dbReference type="SAM" id="MobiDB-lite"/>
    </source>
</evidence>
<dbReference type="InterPro" id="IPR045269">
    <property type="entry name" value="Atg1-like"/>
</dbReference>
<dbReference type="PROSITE" id="PS00107">
    <property type="entry name" value="PROTEIN_KINASE_ATP"/>
    <property type="match status" value="1"/>
</dbReference>
<evidence type="ECO:0000256" key="7">
    <source>
        <dbReference type="ARBA" id="ARBA00022840"/>
    </source>
</evidence>
<dbReference type="GO" id="GO:0010506">
    <property type="term" value="P:regulation of autophagy"/>
    <property type="evidence" value="ECO:0007669"/>
    <property type="project" value="InterPro"/>
</dbReference>
<evidence type="ECO:0000256" key="2">
    <source>
        <dbReference type="ARBA" id="ARBA00012513"/>
    </source>
</evidence>
<dbReference type="SUPFAM" id="SSF56112">
    <property type="entry name" value="Protein kinase-like (PK-like)"/>
    <property type="match status" value="1"/>
</dbReference>
<keyword evidence="4" id="KW-0808">Transferase</keyword>
<feature type="domain" description="Protein kinase" evidence="14">
    <location>
        <begin position="49"/>
        <end position="385"/>
    </location>
</feature>
<evidence type="ECO:0000313" key="16">
    <source>
        <dbReference type="Proteomes" id="UP000696280"/>
    </source>
</evidence>
<accession>A0A9N9PPL2</accession>
<dbReference type="EC" id="2.7.11.1" evidence="2"/>
<comment type="catalytic activity">
    <reaction evidence="10">
        <text>L-threonyl-[protein] + ATP = O-phospho-L-threonyl-[protein] + ADP + H(+)</text>
        <dbReference type="Rhea" id="RHEA:46608"/>
        <dbReference type="Rhea" id="RHEA-COMP:11060"/>
        <dbReference type="Rhea" id="RHEA-COMP:11605"/>
        <dbReference type="ChEBI" id="CHEBI:15378"/>
        <dbReference type="ChEBI" id="CHEBI:30013"/>
        <dbReference type="ChEBI" id="CHEBI:30616"/>
        <dbReference type="ChEBI" id="CHEBI:61977"/>
        <dbReference type="ChEBI" id="CHEBI:456216"/>
        <dbReference type="EC" id="2.7.11.1"/>
    </reaction>
</comment>
<feature type="compositionally biased region" description="Polar residues" evidence="13">
    <location>
        <begin position="617"/>
        <end position="626"/>
    </location>
</feature>
<keyword evidence="16" id="KW-1185">Reference proteome</keyword>
<dbReference type="GO" id="GO:0004674">
    <property type="term" value="F:protein serine/threonine kinase activity"/>
    <property type="evidence" value="ECO:0007669"/>
    <property type="project" value="UniProtKB-KW"/>
</dbReference>
<dbReference type="GO" id="GO:0005776">
    <property type="term" value="C:autophagosome"/>
    <property type="evidence" value="ECO:0007669"/>
    <property type="project" value="TreeGrafter"/>
</dbReference>
<keyword evidence="8" id="KW-0072">Autophagy</keyword>
<evidence type="ECO:0000256" key="12">
    <source>
        <dbReference type="PROSITE-ProRule" id="PRU10141"/>
    </source>
</evidence>
<dbReference type="GO" id="GO:0000422">
    <property type="term" value="P:autophagy of mitochondrion"/>
    <property type="evidence" value="ECO:0007669"/>
    <property type="project" value="TreeGrafter"/>
</dbReference>
<evidence type="ECO:0000256" key="6">
    <source>
        <dbReference type="ARBA" id="ARBA00022777"/>
    </source>
</evidence>
<dbReference type="GO" id="GO:0005829">
    <property type="term" value="C:cytosol"/>
    <property type="evidence" value="ECO:0007669"/>
    <property type="project" value="TreeGrafter"/>
</dbReference>
<feature type="region of interest" description="Disordered" evidence="13">
    <location>
        <begin position="643"/>
        <end position="722"/>
    </location>
</feature>
<dbReference type="GO" id="GO:0034045">
    <property type="term" value="C:phagophore assembly site membrane"/>
    <property type="evidence" value="ECO:0007669"/>
    <property type="project" value="UniProtKB-SubCell"/>
</dbReference>